<dbReference type="STRING" id="441119.SAMN04488047_14813"/>
<sequence length="175" mass="19632">MYTFDLDRFVAAARQAAGDDAPLAAVSRLMAHVLRHPDDIAASMPEMEQDETLLFEDETVSVWHERFLPSEILPPHEHRMPAVLGVYRGRERNRLWRLIDGTLHPAGWLDLAAGEMHVLSAEDVHTVQALDGTPSLGLHVYLGPLSQMDRSLFDWHAGTPVSMTAANFRAMKREV</sequence>
<dbReference type="OrthoDB" id="7059163at2"/>
<dbReference type="EMBL" id="FOXA01000048">
    <property type="protein sequence ID" value="SFQ19955.1"/>
    <property type="molecule type" value="Genomic_DNA"/>
</dbReference>
<gene>
    <name evidence="1" type="ORF">SAMN04488047_14813</name>
</gene>
<protein>
    <submittedName>
        <fullName evidence="1">Predicted metal-dependent enzyme of the double-stranded beta helix superfamily</fullName>
    </submittedName>
</protein>
<dbReference type="RefSeq" id="WP_143096278.1">
    <property type="nucleotide sequence ID" value="NZ_FOXA01000048.1"/>
</dbReference>
<proteinExistence type="predicted"/>
<dbReference type="AlphaFoldDB" id="A0A1I5WJN1"/>
<accession>A0A1I5WJN1</accession>
<organism evidence="1 2">
    <name type="scientific">Tranquillimonas alkanivorans</name>
    <dbReference type="NCBI Taxonomy" id="441119"/>
    <lineage>
        <taxon>Bacteria</taxon>
        <taxon>Pseudomonadati</taxon>
        <taxon>Pseudomonadota</taxon>
        <taxon>Alphaproteobacteria</taxon>
        <taxon>Rhodobacterales</taxon>
        <taxon>Roseobacteraceae</taxon>
        <taxon>Tranquillimonas</taxon>
    </lineage>
</organism>
<dbReference type="InterPro" id="IPR014710">
    <property type="entry name" value="RmlC-like_jellyroll"/>
</dbReference>
<keyword evidence="2" id="KW-1185">Reference proteome</keyword>
<dbReference type="Proteomes" id="UP000199356">
    <property type="component" value="Unassembled WGS sequence"/>
</dbReference>
<reference evidence="1 2" key="1">
    <citation type="submission" date="2016-10" db="EMBL/GenBank/DDBJ databases">
        <authorList>
            <person name="de Groot N.N."/>
        </authorList>
    </citation>
    <scope>NUCLEOTIDE SEQUENCE [LARGE SCALE GENOMIC DNA]</scope>
    <source>
        <strain evidence="1 2">DSM 19547</strain>
    </source>
</reference>
<name>A0A1I5WJN1_9RHOB</name>
<dbReference type="InterPro" id="IPR011051">
    <property type="entry name" value="RmlC_Cupin_sf"/>
</dbReference>
<evidence type="ECO:0000313" key="1">
    <source>
        <dbReference type="EMBL" id="SFQ19955.1"/>
    </source>
</evidence>
<dbReference type="SUPFAM" id="SSF51182">
    <property type="entry name" value="RmlC-like cupins"/>
    <property type="match status" value="1"/>
</dbReference>
<evidence type="ECO:0000313" key="2">
    <source>
        <dbReference type="Proteomes" id="UP000199356"/>
    </source>
</evidence>
<dbReference type="Gene3D" id="2.60.120.10">
    <property type="entry name" value="Jelly Rolls"/>
    <property type="match status" value="1"/>
</dbReference>